<dbReference type="EMBL" id="VORW01000003">
    <property type="protein sequence ID" value="TXE12541.1"/>
    <property type="molecule type" value="Genomic_DNA"/>
</dbReference>
<dbReference type="AlphaFoldDB" id="A0A5C7AVQ5"/>
<dbReference type="InterPro" id="IPR016035">
    <property type="entry name" value="Acyl_Trfase/lysoPLipase"/>
</dbReference>
<accession>A0A5C7AVQ5</accession>
<sequence>MVDETFDALKPENIKGHLKYVCFNATEFSYGLTFRFQNINKFGNYELKCDQIQAVLKDIRIADAIASSSCFPVGFDPMIFPHDYLENHESQEYIDLINLADCAKCVV</sequence>
<comment type="caution">
    <text evidence="1">The sequence shown here is derived from an EMBL/GenBank/DDBJ whole genome shotgun (WGS) entry which is preliminary data.</text>
</comment>
<dbReference type="Proteomes" id="UP000321935">
    <property type="component" value="Unassembled WGS sequence"/>
</dbReference>
<evidence type="ECO:0000313" key="2">
    <source>
        <dbReference type="Proteomes" id="UP000321935"/>
    </source>
</evidence>
<evidence type="ECO:0000313" key="1">
    <source>
        <dbReference type="EMBL" id="TXE12541.1"/>
    </source>
</evidence>
<organism evidence="1 2">
    <name type="scientific">Algoriphagus aquimarinus</name>
    <dbReference type="NCBI Taxonomy" id="237018"/>
    <lineage>
        <taxon>Bacteria</taxon>
        <taxon>Pseudomonadati</taxon>
        <taxon>Bacteroidota</taxon>
        <taxon>Cytophagia</taxon>
        <taxon>Cytophagales</taxon>
        <taxon>Cyclobacteriaceae</taxon>
        <taxon>Algoriphagus</taxon>
    </lineage>
</organism>
<name>A0A5C7AVQ5_9BACT</name>
<dbReference type="RefSeq" id="WP_146916394.1">
    <property type="nucleotide sequence ID" value="NZ_VORW01000003.1"/>
</dbReference>
<dbReference type="OrthoDB" id="9813090at2"/>
<dbReference type="SUPFAM" id="SSF52151">
    <property type="entry name" value="FabD/lysophospholipase-like"/>
    <property type="match status" value="1"/>
</dbReference>
<proteinExistence type="predicted"/>
<gene>
    <name evidence="1" type="ORF">ESV85_07950</name>
</gene>
<protein>
    <submittedName>
        <fullName evidence="1">Uncharacterized protein</fullName>
    </submittedName>
</protein>
<reference evidence="1 2" key="1">
    <citation type="submission" date="2019-08" db="EMBL/GenBank/DDBJ databases">
        <title>Genomes sequence of Algoriphagus aquimarinus ACAM450.</title>
        <authorList>
            <person name="Bowman J.P."/>
        </authorList>
    </citation>
    <scope>NUCLEOTIDE SEQUENCE [LARGE SCALE GENOMIC DNA]</scope>
    <source>
        <strain evidence="1 2">ACAM 450</strain>
    </source>
</reference>
<dbReference type="Gene3D" id="3.40.1090.10">
    <property type="entry name" value="Cytosolic phospholipase A2 catalytic domain"/>
    <property type="match status" value="1"/>
</dbReference>